<dbReference type="Proteomes" id="UP001158045">
    <property type="component" value="Unassembled WGS sequence"/>
</dbReference>
<protein>
    <submittedName>
        <fullName evidence="2">Uncharacterized protein</fullName>
    </submittedName>
</protein>
<reference evidence="2 3" key="1">
    <citation type="submission" date="2023-04" db="EMBL/GenBank/DDBJ databases">
        <title>Fusibacter bizertensis strain WBS, isolated from littoral bottom sediments of the Arctic seas - biochemical and genomic analysis.</title>
        <authorList>
            <person name="Brioukhanov A.L."/>
        </authorList>
    </citation>
    <scope>NUCLEOTIDE SEQUENCE [LARGE SCALE GENOMIC DNA]</scope>
    <source>
        <strain evidence="2 3">WBS</strain>
    </source>
</reference>
<name>A0ABT6N7X5_9FIRM</name>
<evidence type="ECO:0000313" key="3">
    <source>
        <dbReference type="Proteomes" id="UP001158045"/>
    </source>
</evidence>
<proteinExistence type="predicted"/>
<dbReference type="PROSITE" id="PS51257">
    <property type="entry name" value="PROKAR_LIPOPROTEIN"/>
    <property type="match status" value="1"/>
</dbReference>
<keyword evidence="1" id="KW-0472">Membrane</keyword>
<comment type="caution">
    <text evidence="2">The sequence shown here is derived from an EMBL/GenBank/DDBJ whole genome shotgun (WGS) entry which is preliminary data.</text>
</comment>
<evidence type="ECO:0000313" key="2">
    <source>
        <dbReference type="EMBL" id="MDH8676528.1"/>
    </source>
</evidence>
<sequence length="568" mass="65152">MNKRILLLLLLVLSGIILSGCGADITHYLNINSDFSGDRSIIVKVDSEDLENIKGGEPALTKVLTENKPSDMLLTIDKSVENEVIYNLVYTFENFEEYKIKTERIISTPFNATYNSSAVEDNPFKHHTDLTEDNIFNLLTKWAIDAIDESNIVSESSSYFINSTKTYINLNGEEFSQSNFGNNSKFQKDILVPFENVEVNLDLDANNHSIIMSLDNVKASVLELENIKNLLNEKYNTEIKTDDTQTHFIMQFNGNVEFENFLQNSNIGNFYFISTLENPLNMNEKFDMNLALNSLWDGKTKANLYALNVSKINAFENEYSTFNSSCETDLTSNDLLQFSSKYDFINFNYNFSKELNAENINVSKIIESQDEISNIINLSINSDLFNDFDSNEIKTYLESEGYKVEILTTPDITNIELEQTLNTDHSISNTMGLQSFYKTIRQNMFSDYYIHYYQDYNYDLLIPSKEFNVLIKINKKTHPELVSIDHSTYDKENINKFLVGEYYEFESSILPTGNLEILLSHKSSIMTIVVFSISVATVIVLIFIIMRKRKKTPKTSVDAFNTDNTITQ</sequence>
<organism evidence="2 3">
    <name type="scientific">Fusibacter bizertensis</name>
    <dbReference type="NCBI Taxonomy" id="1488331"/>
    <lineage>
        <taxon>Bacteria</taxon>
        <taxon>Bacillati</taxon>
        <taxon>Bacillota</taxon>
        <taxon>Clostridia</taxon>
        <taxon>Eubacteriales</taxon>
        <taxon>Eubacteriales Family XII. Incertae Sedis</taxon>
        <taxon>Fusibacter</taxon>
    </lineage>
</organism>
<keyword evidence="1" id="KW-1133">Transmembrane helix</keyword>
<dbReference type="RefSeq" id="WP_281092330.1">
    <property type="nucleotide sequence ID" value="NZ_JARYZI010000001.1"/>
</dbReference>
<keyword evidence="1" id="KW-0812">Transmembrane</keyword>
<feature type="transmembrane region" description="Helical" evidence="1">
    <location>
        <begin position="525"/>
        <end position="546"/>
    </location>
</feature>
<dbReference type="EMBL" id="JARYZI010000001">
    <property type="protein sequence ID" value="MDH8676528.1"/>
    <property type="molecule type" value="Genomic_DNA"/>
</dbReference>
<keyword evidence="3" id="KW-1185">Reference proteome</keyword>
<gene>
    <name evidence="2" type="ORF">QE109_00145</name>
</gene>
<evidence type="ECO:0000256" key="1">
    <source>
        <dbReference type="SAM" id="Phobius"/>
    </source>
</evidence>
<accession>A0ABT6N7X5</accession>